<dbReference type="PRINTS" id="PR00412">
    <property type="entry name" value="EPOXHYDRLASE"/>
</dbReference>
<dbReference type="SUPFAM" id="SSF53474">
    <property type="entry name" value="alpha/beta-Hydrolases"/>
    <property type="match status" value="1"/>
</dbReference>
<accession>A0A6M2DGN9</accession>
<evidence type="ECO:0000256" key="3">
    <source>
        <dbReference type="SAM" id="Phobius"/>
    </source>
</evidence>
<keyword evidence="3" id="KW-0812">Transmembrane</keyword>
<dbReference type="EMBL" id="GIIL01001114">
    <property type="protein sequence ID" value="NOV44840.1"/>
    <property type="molecule type" value="Transcribed_RNA"/>
</dbReference>
<comment type="similarity">
    <text evidence="2">Belongs to the AB hydrolase superfamily. Epoxide hydrolase family.</text>
</comment>
<organism evidence="5">
    <name type="scientific">Xenopsylla cheopis</name>
    <name type="common">Oriental rat flea</name>
    <name type="synonym">Pulex cheopis</name>
    <dbReference type="NCBI Taxonomy" id="163159"/>
    <lineage>
        <taxon>Eukaryota</taxon>
        <taxon>Metazoa</taxon>
        <taxon>Ecdysozoa</taxon>
        <taxon>Arthropoda</taxon>
        <taxon>Hexapoda</taxon>
        <taxon>Insecta</taxon>
        <taxon>Pterygota</taxon>
        <taxon>Neoptera</taxon>
        <taxon>Endopterygota</taxon>
        <taxon>Siphonaptera</taxon>
        <taxon>Pulicidae</taxon>
        <taxon>Xenopsyllinae</taxon>
        <taxon>Xenopsylla</taxon>
    </lineage>
</organism>
<dbReference type="PANTHER" id="PTHR43329">
    <property type="entry name" value="EPOXIDE HYDROLASE"/>
    <property type="match status" value="1"/>
</dbReference>
<evidence type="ECO:0000256" key="2">
    <source>
        <dbReference type="ARBA" id="ARBA00038334"/>
    </source>
</evidence>
<evidence type="ECO:0000256" key="1">
    <source>
        <dbReference type="ARBA" id="ARBA00022801"/>
    </source>
</evidence>
<feature type="domain" description="AB hydrolase-1" evidence="4">
    <location>
        <begin position="86"/>
        <end position="326"/>
    </location>
</feature>
<keyword evidence="3" id="KW-1133">Transmembrane helix</keyword>
<dbReference type="Pfam" id="PF00561">
    <property type="entry name" value="Abhydrolase_1"/>
    <property type="match status" value="1"/>
</dbReference>
<evidence type="ECO:0000313" key="5">
    <source>
        <dbReference type="EMBL" id="NOV44840.1"/>
    </source>
</evidence>
<dbReference type="InterPro" id="IPR000073">
    <property type="entry name" value="AB_hydrolase_1"/>
</dbReference>
<dbReference type="PRINTS" id="PR00111">
    <property type="entry name" value="ABHYDROLASE"/>
</dbReference>
<proteinExistence type="inferred from homology"/>
<feature type="transmembrane region" description="Helical" evidence="3">
    <location>
        <begin position="7"/>
        <end position="30"/>
    </location>
</feature>
<dbReference type="Gene3D" id="3.40.50.1820">
    <property type="entry name" value="alpha/beta hydrolase"/>
    <property type="match status" value="1"/>
</dbReference>
<reference evidence="5" key="1">
    <citation type="submission" date="2020-03" db="EMBL/GenBank/DDBJ databases">
        <title>Transcriptomic Profiling of the Digestive Tract of the Rat Flea, Xenopsylla cheopis, Following Blood Feeding and Infection with Yersinia pestis.</title>
        <authorList>
            <person name="Bland D.M."/>
            <person name="Martens C.A."/>
            <person name="Virtaneva K."/>
            <person name="Kanakabandi K."/>
            <person name="Long D."/>
            <person name="Rosenke R."/>
            <person name="Saturday G.A."/>
            <person name="Hoyt F.H."/>
            <person name="Bruno D.P."/>
            <person name="Ribeiro J.M.C."/>
            <person name="Hinnebusch J."/>
        </authorList>
    </citation>
    <scope>NUCLEOTIDE SEQUENCE</scope>
</reference>
<dbReference type="InterPro" id="IPR029058">
    <property type="entry name" value="AB_hydrolase_fold"/>
</dbReference>
<protein>
    <submittedName>
        <fullName evidence="5">Putative soluble epoxide hydrolase</fullName>
    </submittedName>
</protein>
<evidence type="ECO:0000259" key="4">
    <source>
        <dbReference type="Pfam" id="PF00561"/>
    </source>
</evidence>
<keyword evidence="3" id="KW-0472">Membrane</keyword>
<keyword evidence="1 5" id="KW-0378">Hydrolase</keyword>
<sequence>MAEVKRVLVILSPWRQMGIYFLAILLGIWLCMKRTAQCIWTSSKPLEDARDSPPPCLVETNGGRHSYVKLKGTKLHYVEIGSKDKPLLLLLHGFPDCWIGWRHQMSEFSQHFRVVALDLKGFGDSDKPVWRHCYRPTRVLGELDALVSALGARSCTIVGHDLGAQLGWFLIHAYPDLVDKFVAISAPHPNLHWDTIPGGAVFDGNWLKVVQLPMLAERDAMRYDLQVLERCYSHLLSGDNKEKNLLEAYKYVFSRSSDWAGPMNYFRNLPYYRVRNDVSTIQVPVLLITGNRDPFCRLESVVQSSDWCDNSLVKIVEGAGHWPHQEFPEAFNRLLMPFLVRQKSNIPMPERTSSKGLMGRMLGAVSQTVKYGGSVIDTVQKKTNGAVGVLHQLT</sequence>
<dbReference type="InterPro" id="IPR000639">
    <property type="entry name" value="Epox_hydrolase-like"/>
</dbReference>
<dbReference type="GO" id="GO:0004301">
    <property type="term" value="F:epoxide hydrolase activity"/>
    <property type="evidence" value="ECO:0007669"/>
    <property type="project" value="UniProtKB-ARBA"/>
</dbReference>
<dbReference type="AlphaFoldDB" id="A0A6M2DGN9"/>
<name>A0A6M2DGN9_XENCH</name>